<feature type="transmembrane region" description="Helical" evidence="2">
    <location>
        <begin position="700"/>
        <end position="719"/>
    </location>
</feature>
<feature type="transmembrane region" description="Helical" evidence="2">
    <location>
        <begin position="502"/>
        <end position="522"/>
    </location>
</feature>
<keyword evidence="1" id="KW-0175">Coiled coil</keyword>
<dbReference type="PANTHER" id="PTHR38434">
    <property type="entry name" value="BLL2549 PROTEIN"/>
    <property type="match status" value="1"/>
</dbReference>
<feature type="transmembrane region" description="Helical" evidence="2">
    <location>
        <begin position="667"/>
        <end position="688"/>
    </location>
</feature>
<comment type="caution">
    <text evidence="3">The sequence shown here is derived from an EMBL/GenBank/DDBJ whole genome shotgun (WGS) entry which is preliminary data.</text>
</comment>
<feature type="transmembrane region" description="Helical" evidence="2">
    <location>
        <begin position="632"/>
        <end position="655"/>
    </location>
</feature>
<evidence type="ECO:0000313" key="4">
    <source>
        <dbReference type="Proteomes" id="UP001595818"/>
    </source>
</evidence>
<feature type="transmembrane region" description="Helical" evidence="2">
    <location>
        <begin position="105"/>
        <end position="124"/>
    </location>
</feature>
<keyword evidence="2" id="KW-0472">Membrane</keyword>
<dbReference type="RefSeq" id="WP_377061433.1">
    <property type="nucleotide sequence ID" value="NZ_JBHSJJ010000002.1"/>
</dbReference>
<proteinExistence type="predicted"/>
<feature type="transmembrane region" description="Helical" evidence="2">
    <location>
        <begin position="726"/>
        <end position="745"/>
    </location>
</feature>
<dbReference type="PANTHER" id="PTHR38434:SF1">
    <property type="entry name" value="BLL2549 PROTEIN"/>
    <property type="match status" value="1"/>
</dbReference>
<feature type="transmembrane region" description="Helical" evidence="2">
    <location>
        <begin position="130"/>
        <end position="152"/>
    </location>
</feature>
<dbReference type="Proteomes" id="UP001595818">
    <property type="component" value="Unassembled WGS sequence"/>
</dbReference>
<protein>
    <submittedName>
        <fullName evidence="3">DUF2339 domain-containing protein</fullName>
    </submittedName>
</protein>
<feature type="transmembrane region" description="Helical" evidence="2">
    <location>
        <begin position="465"/>
        <end position="486"/>
    </location>
</feature>
<dbReference type="EMBL" id="JBHSJJ010000002">
    <property type="protein sequence ID" value="MFC4870671.1"/>
    <property type="molecule type" value="Genomic_DNA"/>
</dbReference>
<feature type="transmembrane region" description="Helical" evidence="2">
    <location>
        <begin position="320"/>
        <end position="341"/>
    </location>
</feature>
<feature type="transmembrane region" description="Helical" evidence="2">
    <location>
        <begin position="379"/>
        <end position="397"/>
    </location>
</feature>
<name>A0ABV9SWB9_9BACT</name>
<feature type="transmembrane region" description="Helical" evidence="2">
    <location>
        <begin position="433"/>
        <end position="453"/>
    </location>
</feature>
<reference evidence="4" key="1">
    <citation type="journal article" date="2019" name="Int. J. Syst. Evol. Microbiol.">
        <title>The Global Catalogue of Microorganisms (GCM) 10K type strain sequencing project: providing services to taxonomists for standard genome sequencing and annotation.</title>
        <authorList>
            <consortium name="The Broad Institute Genomics Platform"/>
            <consortium name="The Broad Institute Genome Sequencing Center for Infectious Disease"/>
            <person name="Wu L."/>
            <person name="Ma J."/>
        </authorList>
    </citation>
    <scope>NUCLEOTIDE SEQUENCE [LARGE SCALE GENOMIC DNA]</scope>
    <source>
        <strain evidence="4">CGMCC 4.7466</strain>
    </source>
</reference>
<feature type="transmembrane region" description="Helical" evidence="2">
    <location>
        <begin position="562"/>
        <end position="579"/>
    </location>
</feature>
<feature type="transmembrane region" description="Helical" evidence="2">
    <location>
        <begin position="214"/>
        <end position="231"/>
    </location>
</feature>
<feature type="transmembrane region" description="Helical" evidence="2">
    <location>
        <begin position="293"/>
        <end position="313"/>
    </location>
</feature>
<feature type="transmembrane region" description="Helical" evidence="2">
    <location>
        <begin position="347"/>
        <end position="370"/>
    </location>
</feature>
<keyword evidence="2" id="KW-1133">Transmembrane helix</keyword>
<evidence type="ECO:0000256" key="1">
    <source>
        <dbReference type="SAM" id="Coils"/>
    </source>
</evidence>
<feature type="transmembrane region" description="Helical" evidence="2">
    <location>
        <begin position="263"/>
        <end position="281"/>
    </location>
</feature>
<gene>
    <name evidence="3" type="ORF">ACFPFU_03165</name>
</gene>
<feature type="transmembrane region" description="Helical" evidence="2">
    <location>
        <begin position="237"/>
        <end position="256"/>
    </location>
</feature>
<accession>A0ABV9SWB9</accession>
<organism evidence="3 4">
    <name type="scientific">Negadavirga shengliensis</name>
    <dbReference type="NCBI Taxonomy" id="1389218"/>
    <lineage>
        <taxon>Bacteria</taxon>
        <taxon>Pseudomonadati</taxon>
        <taxon>Bacteroidota</taxon>
        <taxon>Cytophagia</taxon>
        <taxon>Cytophagales</taxon>
        <taxon>Cyclobacteriaceae</taxon>
        <taxon>Negadavirga</taxon>
    </lineage>
</organism>
<evidence type="ECO:0000256" key="2">
    <source>
        <dbReference type="SAM" id="Phobius"/>
    </source>
</evidence>
<feature type="transmembrane region" description="Helical" evidence="2">
    <location>
        <begin position="591"/>
        <end position="612"/>
    </location>
</feature>
<feature type="transmembrane region" description="Helical" evidence="2">
    <location>
        <begin position="164"/>
        <end position="184"/>
    </location>
</feature>
<feature type="coiled-coil region" evidence="1">
    <location>
        <begin position="1"/>
        <end position="35"/>
    </location>
</feature>
<dbReference type="InterPro" id="IPR019286">
    <property type="entry name" value="DUF2339_TM"/>
</dbReference>
<sequence length="784" mass="89543">MSDQQDEINKLTDRLEALLKRQEDFLREIDILRIEIDKLKGPEIQQAPETGNKPAATMSFDEGKAKTTGSISSQKQLKPLPANWDFPAKPRKTKSDIEKFIGENLINKIGIAITIVGVGIGAKYTIDNQLIGPLTRIILGYLVGIGLLGFAIKLKKKYEDFSAVLLSGSMAIMYFITFSAYSFYGLIPQLLAFMLMVIFTAFTVMAALTYNKQLIAHIGLVGAYAVPFLLSDGSGNVATLFTYMAIINGGILAIAFKKYWKPLYYSSFGLTWLIYLSWYLFNYRLEDQFELALGFLSIFFAIFYLTFLSYKLLRKETFQVNDIILLLANSFIFYGIGYATLEDHNTGHHLLGVFTLCNAIIHFFVSFVIYHQKLADRNLLYLVAGLVLVFITITIPVQLDGNWVSLLWVGEAALLFWIGRTKSIPIYEKVSHPLMVLAFFSLLHDWSLGYNAYNSENIEVWTPPLFNIYFLTSALFISTFGFINILNRSKKYPPAWQPQHSLFKLVSFALPSILLFTIYYAFRFEISYYWNQLYIASQAISPPEDREIFLQFGNTDLLRFETIWIINYSLLFVSLLAFVNFKKWKSKPLEWVSLGLIAIAVLAFLTTGLFELSELRESHLEQTFSFYGQSGIFNLVIRYISFAFVALPFLSAYKYTLLHQDRADVKIAFDLLLHTTVLWTACSELIHWMDIAESTQSYKLGLSILGGIYALFLIVLGIWEKKKHLRIGAITLFGLTLVKLFFYDISHLDTIAKIIVFLSLGVLLLIISFLYNKYKHIISDEKVH</sequence>
<feature type="transmembrane region" description="Helical" evidence="2">
    <location>
        <begin position="403"/>
        <end position="421"/>
    </location>
</feature>
<feature type="transmembrane region" description="Helical" evidence="2">
    <location>
        <begin position="751"/>
        <end position="771"/>
    </location>
</feature>
<keyword evidence="2" id="KW-0812">Transmembrane</keyword>
<feature type="transmembrane region" description="Helical" evidence="2">
    <location>
        <begin position="190"/>
        <end position="207"/>
    </location>
</feature>
<evidence type="ECO:0000313" key="3">
    <source>
        <dbReference type="EMBL" id="MFC4870671.1"/>
    </source>
</evidence>
<keyword evidence="4" id="KW-1185">Reference proteome</keyword>
<dbReference type="Pfam" id="PF10101">
    <property type="entry name" value="DUF2339"/>
    <property type="match status" value="1"/>
</dbReference>